<comment type="catalytic activity">
    <reaction evidence="4">
        <text>Hydrolysis of terminal non-reducing beta-D-fructofuranoside residues in beta-D-fructofuranosides.</text>
        <dbReference type="EC" id="3.2.1.26"/>
    </reaction>
</comment>
<evidence type="ECO:0000259" key="6">
    <source>
        <dbReference type="Pfam" id="PF00251"/>
    </source>
</evidence>
<dbReference type="OrthoDB" id="9801455at2"/>
<evidence type="ECO:0000256" key="5">
    <source>
        <dbReference type="RuleBase" id="RU365015"/>
    </source>
</evidence>
<evidence type="ECO:0000313" key="9">
    <source>
        <dbReference type="Proteomes" id="UP000273252"/>
    </source>
</evidence>
<keyword evidence="5" id="KW-0963">Cytoplasm</keyword>
<accession>A0A3A6QR58</accession>
<dbReference type="InterPro" id="IPR023296">
    <property type="entry name" value="Glyco_hydro_beta-prop_sf"/>
</dbReference>
<keyword evidence="5" id="KW-0119">Carbohydrate metabolism</keyword>
<dbReference type="SUPFAM" id="SSF49899">
    <property type="entry name" value="Concanavalin A-like lectins/glucanases"/>
    <property type="match status" value="1"/>
</dbReference>
<dbReference type="PANTHER" id="PTHR43101">
    <property type="entry name" value="BETA-FRUCTOSIDASE"/>
    <property type="match status" value="1"/>
</dbReference>
<dbReference type="PROSITE" id="PS00609">
    <property type="entry name" value="GLYCOSYL_HYDROL_F32"/>
    <property type="match status" value="1"/>
</dbReference>
<evidence type="ECO:0000313" key="8">
    <source>
        <dbReference type="EMBL" id="RJX71016.1"/>
    </source>
</evidence>
<dbReference type="InterPro" id="IPR051214">
    <property type="entry name" value="GH32_Enzymes"/>
</dbReference>
<feature type="domain" description="Glycosyl hydrolase family 32 C-terminal" evidence="7">
    <location>
        <begin position="339"/>
        <end position="460"/>
    </location>
</feature>
<dbReference type="Gene3D" id="2.115.10.20">
    <property type="entry name" value="Glycosyl hydrolase domain, family 43"/>
    <property type="match status" value="1"/>
</dbReference>
<keyword evidence="9" id="KW-1185">Reference proteome</keyword>
<dbReference type="Gene3D" id="2.60.120.560">
    <property type="entry name" value="Exo-inulinase, domain 1"/>
    <property type="match status" value="1"/>
</dbReference>
<evidence type="ECO:0000256" key="1">
    <source>
        <dbReference type="ARBA" id="ARBA00009902"/>
    </source>
</evidence>
<dbReference type="Pfam" id="PF08244">
    <property type="entry name" value="Glyco_hydro_32C"/>
    <property type="match status" value="1"/>
</dbReference>
<protein>
    <recommendedName>
        <fullName evidence="4">Sucrose-6-phosphate hydrolase</fullName>
        <ecNumber evidence="4">3.2.1.26</ecNumber>
    </recommendedName>
    <alternativeName>
        <fullName evidence="5">Invertase</fullName>
    </alternativeName>
</protein>
<dbReference type="GO" id="GO:0005737">
    <property type="term" value="C:cytoplasm"/>
    <property type="evidence" value="ECO:0007669"/>
    <property type="project" value="UniProtKB-SubCell"/>
</dbReference>
<dbReference type="Proteomes" id="UP000273252">
    <property type="component" value="Unassembled WGS sequence"/>
</dbReference>
<dbReference type="Pfam" id="PF00251">
    <property type="entry name" value="Glyco_hydro_32N"/>
    <property type="match status" value="1"/>
</dbReference>
<dbReference type="SUPFAM" id="SSF75005">
    <property type="entry name" value="Arabinanase/levansucrase/invertase"/>
    <property type="match status" value="1"/>
</dbReference>
<dbReference type="InterPro" id="IPR013189">
    <property type="entry name" value="Glyco_hydro_32_C"/>
</dbReference>
<dbReference type="PANTHER" id="PTHR43101:SF1">
    <property type="entry name" value="BETA-FRUCTOSIDASE"/>
    <property type="match status" value="1"/>
</dbReference>
<evidence type="ECO:0000256" key="3">
    <source>
        <dbReference type="ARBA" id="ARBA00023295"/>
    </source>
</evidence>
<dbReference type="CDD" id="cd18623">
    <property type="entry name" value="GH32_ScrB-like"/>
    <property type="match status" value="1"/>
</dbReference>
<dbReference type="NCBIfam" id="TIGR01322">
    <property type="entry name" value="scrB_fam"/>
    <property type="match status" value="1"/>
</dbReference>
<comment type="caution">
    <text evidence="8">The sequence shown here is derived from an EMBL/GenBank/DDBJ whole genome shotgun (WGS) entry which is preliminary data.</text>
</comment>
<evidence type="ECO:0000256" key="4">
    <source>
        <dbReference type="RuleBase" id="RU362110"/>
    </source>
</evidence>
<evidence type="ECO:0000259" key="7">
    <source>
        <dbReference type="Pfam" id="PF08244"/>
    </source>
</evidence>
<keyword evidence="3 4" id="KW-0326">Glycosidase</keyword>
<dbReference type="UniPathway" id="UPA00238"/>
<sequence length="480" mass="54090">MNSLLNQANEILNQVNASSTDHLRPKFHITPPSGLLNDPNGFIEFDGQYHLFFQWHPFACTHGSKFWAHCTSQDLVNWDFKPTALAPDASYDKNGCYSGSAFVLGDELHLFYTGNLKDEAGERVSTQCLAKSVDAELEIYSKIGPVIHSQPQGYTAHFRDPKIWQHDGRWYCVLGAQTEALTGQVLLYSSSDAYQWNYHGPIAGEGINGLTDFGYMFECPDLFPLDGQDVLIGCPQGIKPDGFDFHNRHNNGYFVGELDYNLSQYSHGEFHPLDRGFEFYAPQTTLGKDGRRLLSAWIGIPDEDEQPTVEHDWIHALSLVRSLHLVDGRVHQRPVEEHKALRGAKSEWAAQILSSEQALTFSSENCFELSLKAEEINGLFSLRLAEAGDHFVEISFDSATGIFKLDRSHALHQDGSRESTLAYTDRLELQIFFDCSILEVFVNNGEEVFTGRVFPQQLVSNSTVSISNSCIIKELIRYDY</sequence>
<name>A0A3A6QR58_9VIBR</name>
<dbReference type="InterPro" id="IPR013320">
    <property type="entry name" value="ConA-like_dom_sf"/>
</dbReference>
<comment type="similarity">
    <text evidence="1 4">Belongs to the glycosyl hydrolase 32 family.</text>
</comment>
<dbReference type="InterPro" id="IPR001362">
    <property type="entry name" value="Glyco_hydro_32"/>
</dbReference>
<dbReference type="GO" id="GO:0005985">
    <property type="term" value="P:sucrose metabolic process"/>
    <property type="evidence" value="ECO:0007669"/>
    <property type="project" value="UniProtKB-UniPathway"/>
</dbReference>
<feature type="domain" description="Glycosyl hydrolase family 32 N-terminal" evidence="6">
    <location>
        <begin position="28"/>
        <end position="334"/>
    </location>
</feature>
<dbReference type="InterPro" id="IPR006232">
    <property type="entry name" value="Suc6P_hydrolase"/>
</dbReference>
<reference evidence="8 9" key="1">
    <citation type="submission" date="2018-08" db="EMBL/GenBank/DDBJ databases">
        <title>Vibrio isolated from the Eastern China Marginal Seas.</title>
        <authorList>
            <person name="Li Y."/>
        </authorList>
    </citation>
    <scope>NUCLEOTIDE SEQUENCE [LARGE SCALE GENOMIC DNA]</scope>
    <source>
        <strain evidence="8 9">BEI233</strain>
    </source>
</reference>
<organism evidence="8 9">
    <name type="scientific">Vibrio sinensis</name>
    <dbReference type="NCBI Taxonomy" id="2302434"/>
    <lineage>
        <taxon>Bacteria</taxon>
        <taxon>Pseudomonadati</taxon>
        <taxon>Pseudomonadota</taxon>
        <taxon>Gammaproteobacteria</taxon>
        <taxon>Vibrionales</taxon>
        <taxon>Vibrionaceae</taxon>
        <taxon>Vibrio</taxon>
    </lineage>
</organism>
<dbReference type="RefSeq" id="WP_120031516.1">
    <property type="nucleotide sequence ID" value="NZ_QVMU01000009.1"/>
</dbReference>
<keyword evidence="2 4" id="KW-0378">Hydrolase</keyword>
<comment type="function">
    <text evidence="5">Enables the bacterium to metabolize sucrose as a sole carbon source.</text>
</comment>
<dbReference type="SMART" id="SM00640">
    <property type="entry name" value="Glyco_32"/>
    <property type="match status" value="1"/>
</dbReference>
<dbReference type="EC" id="3.2.1.26" evidence="4"/>
<dbReference type="EMBL" id="QVMU01000009">
    <property type="protein sequence ID" value="RJX71016.1"/>
    <property type="molecule type" value="Genomic_DNA"/>
</dbReference>
<dbReference type="InterPro" id="IPR013148">
    <property type="entry name" value="Glyco_hydro_32_N"/>
</dbReference>
<proteinExistence type="inferred from homology"/>
<dbReference type="GO" id="GO:0004564">
    <property type="term" value="F:beta-fructofuranosidase activity"/>
    <property type="evidence" value="ECO:0007669"/>
    <property type="project" value="UniProtKB-EC"/>
</dbReference>
<dbReference type="AlphaFoldDB" id="A0A3A6QR58"/>
<comment type="pathway">
    <text evidence="5">Glycan biosynthesis; sucrose metabolism.</text>
</comment>
<evidence type="ECO:0000256" key="2">
    <source>
        <dbReference type="ARBA" id="ARBA00022801"/>
    </source>
</evidence>
<dbReference type="InterPro" id="IPR018053">
    <property type="entry name" value="Glyco_hydro_32_AS"/>
</dbReference>
<comment type="subcellular location">
    <subcellularLocation>
        <location evidence="5">Cytoplasm</location>
    </subcellularLocation>
</comment>
<gene>
    <name evidence="8" type="ORF">DZ860_11840</name>
</gene>